<feature type="zinc finger region" description="C4-type" evidence="17">
    <location>
        <begin position="262"/>
        <end position="289"/>
    </location>
</feature>
<dbReference type="GO" id="GO:0005737">
    <property type="term" value="C:cytoplasm"/>
    <property type="evidence" value="ECO:0007669"/>
    <property type="project" value="UniProtKB-SubCell"/>
</dbReference>
<dbReference type="RefSeq" id="WP_354697546.1">
    <property type="nucleotide sequence ID" value="NZ_CP114014.1"/>
</dbReference>
<keyword evidence="3 17" id="KW-0479">Metal-binding</keyword>
<dbReference type="Gene3D" id="3.40.50.300">
    <property type="entry name" value="P-loop containing nucleotide triphosphate hydrolases"/>
    <property type="match status" value="2"/>
</dbReference>
<feature type="binding site" evidence="17">
    <location>
        <begin position="34"/>
        <end position="41"/>
    </location>
    <ligand>
        <name>ATP</name>
        <dbReference type="ChEBI" id="CHEBI:30616"/>
    </ligand>
</feature>
<dbReference type="KEGG" id="parq:DSM112329_03179"/>
<comment type="function">
    <text evidence="17">The UvrABC repair system catalyzes the recognition and processing of DNA lesions. UvrA is an ATPase and a DNA-binding protein. A damage recognition complex composed of 2 UvrA and 2 UvrB subunits scans DNA for abnormalities. When the presence of a lesion has been verified by UvrB, the UvrA molecules dissociate.</text>
</comment>
<dbReference type="Pfam" id="PF17755">
    <property type="entry name" value="UvrA_DNA-bind"/>
    <property type="match status" value="1"/>
</dbReference>
<evidence type="ECO:0000256" key="9">
    <source>
        <dbReference type="ARBA" id="ARBA00022833"/>
    </source>
</evidence>
<evidence type="ECO:0000256" key="13">
    <source>
        <dbReference type="ARBA" id="ARBA00023204"/>
    </source>
</evidence>
<dbReference type="Gene3D" id="3.30.1490.20">
    <property type="entry name" value="ATP-grasp fold, A domain"/>
    <property type="match status" value="1"/>
</dbReference>
<organism evidence="20">
    <name type="scientific">Paraconexibacter sp. AEG42_29</name>
    <dbReference type="NCBI Taxonomy" id="2997339"/>
    <lineage>
        <taxon>Bacteria</taxon>
        <taxon>Bacillati</taxon>
        <taxon>Actinomycetota</taxon>
        <taxon>Thermoleophilia</taxon>
        <taxon>Solirubrobacterales</taxon>
        <taxon>Paraconexibacteraceae</taxon>
        <taxon>Paraconexibacter</taxon>
    </lineage>
</organism>
<evidence type="ECO:0000256" key="17">
    <source>
        <dbReference type="HAMAP-Rule" id="MF_00205"/>
    </source>
</evidence>
<evidence type="ECO:0000256" key="4">
    <source>
        <dbReference type="ARBA" id="ARBA00022737"/>
    </source>
</evidence>
<dbReference type="NCBIfam" id="TIGR00630">
    <property type="entry name" value="uvra"/>
    <property type="match status" value="1"/>
</dbReference>
<proteinExistence type="inferred from homology"/>
<evidence type="ECO:0000256" key="14">
    <source>
        <dbReference type="ARBA" id="ARBA00038000"/>
    </source>
</evidence>
<dbReference type="PANTHER" id="PTHR43152:SF3">
    <property type="entry name" value="UVRABC SYSTEM PROTEIN A"/>
    <property type="match status" value="1"/>
</dbReference>
<dbReference type="GO" id="GO:0009381">
    <property type="term" value="F:excinuclease ABC activity"/>
    <property type="evidence" value="ECO:0007669"/>
    <property type="project" value="UniProtKB-UniRule"/>
</dbReference>
<name>A0AAU7AXH4_9ACTN</name>
<evidence type="ECO:0000256" key="15">
    <source>
        <dbReference type="ARBA" id="ARBA00039316"/>
    </source>
</evidence>
<dbReference type="Gene3D" id="1.10.8.280">
    <property type="entry name" value="ABC transporter ATPase domain-like"/>
    <property type="match status" value="1"/>
</dbReference>
<dbReference type="Pfam" id="PF17760">
    <property type="entry name" value="UvrA_inter"/>
    <property type="match status" value="1"/>
</dbReference>
<dbReference type="GO" id="GO:0009380">
    <property type="term" value="C:excinuclease repair complex"/>
    <property type="evidence" value="ECO:0007669"/>
    <property type="project" value="InterPro"/>
</dbReference>
<dbReference type="NCBIfam" id="NF001503">
    <property type="entry name" value="PRK00349.1"/>
    <property type="match status" value="1"/>
</dbReference>
<evidence type="ECO:0000256" key="10">
    <source>
        <dbReference type="ARBA" id="ARBA00022840"/>
    </source>
</evidence>
<feature type="region of interest" description="Disordered" evidence="18">
    <location>
        <begin position="952"/>
        <end position="974"/>
    </location>
</feature>
<evidence type="ECO:0000256" key="8">
    <source>
        <dbReference type="ARBA" id="ARBA00022771"/>
    </source>
</evidence>
<keyword evidence="13 17" id="KW-0234">DNA repair</keyword>
<dbReference type="PANTHER" id="PTHR43152">
    <property type="entry name" value="UVRABC SYSTEM PROTEIN A"/>
    <property type="match status" value="1"/>
</dbReference>
<comment type="subcellular location">
    <subcellularLocation>
        <location evidence="1 17">Cytoplasm</location>
    </subcellularLocation>
</comment>
<evidence type="ECO:0000259" key="19">
    <source>
        <dbReference type="PROSITE" id="PS50893"/>
    </source>
</evidence>
<dbReference type="FunFam" id="1.20.1580.10:FF:000002">
    <property type="entry name" value="UvrABC system protein A"/>
    <property type="match status" value="1"/>
</dbReference>
<evidence type="ECO:0000313" key="20">
    <source>
        <dbReference type="EMBL" id="XAY06310.1"/>
    </source>
</evidence>
<keyword evidence="9 17" id="KW-0862">Zinc</keyword>
<keyword evidence="8 17" id="KW-0863">Zinc-finger</keyword>
<keyword evidence="12 17" id="KW-0238">DNA-binding</keyword>
<dbReference type="CDD" id="cd03270">
    <property type="entry name" value="ABC_UvrA_I"/>
    <property type="match status" value="1"/>
</dbReference>
<feature type="binding site" evidence="17">
    <location>
        <begin position="648"/>
        <end position="655"/>
    </location>
    <ligand>
        <name>ATP</name>
        <dbReference type="ChEBI" id="CHEBI:30616"/>
    </ligand>
</feature>
<gene>
    <name evidence="17 20" type="primary">uvrA</name>
    <name evidence="20" type="ORF">DSM112329_03179</name>
</gene>
<dbReference type="InterPro" id="IPR017871">
    <property type="entry name" value="ABC_transporter-like_CS"/>
</dbReference>
<evidence type="ECO:0000256" key="18">
    <source>
        <dbReference type="SAM" id="MobiDB-lite"/>
    </source>
</evidence>
<dbReference type="HAMAP" id="MF_00205">
    <property type="entry name" value="UvrA"/>
    <property type="match status" value="1"/>
</dbReference>
<keyword evidence="7 17" id="KW-0228">DNA excision</keyword>
<keyword evidence="17" id="KW-0742">SOS response</keyword>
<dbReference type="GO" id="GO:0003677">
    <property type="term" value="F:DNA binding"/>
    <property type="evidence" value="ECO:0007669"/>
    <property type="project" value="UniProtKB-UniRule"/>
</dbReference>
<dbReference type="Gene3D" id="1.20.1580.10">
    <property type="entry name" value="ABC transporter ATPase like domain"/>
    <property type="match status" value="2"/>
</dbReference>
<comment type="subunit">
    <text evidence="17">Forms a heterotetramer with UvrB during the search for lesions.</text>
</comment>
<protein>
    <recommendedName>
        <fullName evidence="15 17">UvrABC system protein A</fullName>
        <shortName evidence="17">UvrA protein</shortName>
    </recommendedName>
    <alternativeName>
        <fullName evidence="16 17">Excinuclease ABC subunit A</fullName>
    </alternativeName>
</protein>
<evidence type="ECO:0000256" key="2">
    <source>
        <dbReference type="ARBA" id="ARBA00022490"/>
    </source>
</evidence>
<feature type="domain" description="ABC transporter" evidence="19">
    <location>
        <begin position="608"/>
        <end position="944"/>
    </location>
</feature>
<keyword evidence="5 17" id="KW-0547">Nucleotide-binding</keyword>
<dbReference type="GO" id="GO:0006289">
    <property type="term" value="P:nucleotide-excision repair"/>
    <property type="evidence" value="ECO:0007669"/>
    <property type="project" value="UniProtKB-UniRule"/>
</dbReference>
<dbReference type="GO" id="GO:0009432">
    <property type="term" value="P:SOS response"/>
    <property type="evidence" value="ECO:0007669"/>
    <property type="project" value="UniProtKB-UniRule"/>
</dbReference>
<evidence type="ECO:0000256" key="7">
    <source>
        <dbReference type="ARBA" id="ARBA00022769"/>
    </source>
</evidence>
<keyword evidence="2 17" id="KW-0963">Cytoplasm</keyword>
<dbReference type="SUPFAM" id="SSF52540">
    <property type="entry name" value="P-loop containing nucleoside triphosphate hydrolases"/>
    <property type="match status" value="2"/>
</dbReference>
<dbReference type="GO" id="GO:0016887">
    <property type="term" value="F:ATP hydrolysis activity"/>
    <property type="evidence" value="ECO:0007669"/>
    <property type="project" value="InterPro"/>
</dbReference>
<accession>A0AAU7AXH4</accession>
<dbReference type="InterPro" id="IPR027417">
    <property type="entry name" value="P-loop_NTPase"/>
</dbReference>
<keyword evidence="11 17" id="KW-0267">Excision nuclease</keyword>
<sequence>MPPSNSIVVSGAREHNLKDVSLTIPRDALTVITGLSGSGKSSLAFDTIYAEGQRRYVESLSAYARQFLGQMDKPDVDSIEGLSPAISIDQKTTSKNPRSTVGTVTEIYDYLRLLWSRIGHPHCHKCGAPIAGQSVEQIIDQVMELPEGTRFMVMAPIIRGRKGEYGKMLESLRADGYARAKVDGELRGLDEEIVLDKKFKHDISLVVDRLVMRGEVRKRLADSIETAIALADGIIEVEILAERGAPEGTAGKLLTFSEKFACLNCGTSMPELEPRIFSFNSPHGACERCTGLGSMMEIDPGLVVPDPSLSLDEGAIAPWANSSSQYYDQIGEAISDSYGIDRTIPFADLPQGEQDLYLFGLGDDRVPVTYKNRYGRTRSYNARFEGVMPNLERRYRETDSEAIRERIEEFMAVVPCPACKGSRLRPESRAVLVGGTAIHEFCNLSVKRARIWLEEVQLSDTERHIARLIFREIEERLRFLNDVGIGYLSMDRASATLSGGEAQRIRLATQIGSALVGVLYVLDEPSIGLHQRDNTKLIATLERLRDLGNTVLVVEHDEQTMRAADHVIDMGPGAGEHGGRVVAQGTAAQIAKVKASLTGQHLAGTAVIPVPERRRKPSGHLEIRGAKQHNLKGVDVRIPLGTLTCVTGVSGSGKSSLVNEVLYKAVANKLHRARSRAGAHTAVLGLDAVDKIIAIDQSPIGRTPRSNPATYTGLFDVIRDIYSKTQESRARGYKAGRFSFNVKGGRCEVCKGDGQIKIEMHFLPDVYVPCEQCDGKRYNKETLDIRFKGKSIADVLAMPVEEAVVFFENIPKIRRRLETLNDVGLGYIRLGQPATTLSGGEAQRIKLATELSKIATGRTLYILDEPTTGLHFADVQRLLVVLHRLVDQGNSVVVIEHNLDVIKTADRLIDMGPEGGEEGGTVVAVGTPEEVAAVPASYTGAFLRDLVVPAAAPATKKRRAPAKPRARKAKAAAA</sequence>
<evidence type="ECO:0000256" key="11">
    <source>
        <dbReference type="ARBA" id="ARBA00022881"/>
    </source>
</evidence>
<evidence type="ECO:0000256" key="1">
    <source>
        <dbReference type="ARBA" id="ARBA00004496"/>
    </source>
</evidence>
<dbReference type="AlphaFoldDB" id="A0AAU7AXH4"/>
<evidence type="ECO:0000256" key="3">
    <source>
        <dbReference type="ARBA" id="ARBA00022723"/>
    </source>
</evidence>
<feature type="compositionally biased region" description="Basic residues" evidence="18">
    <location>
        <begin position="955"/>
        <end position="974"/>
    </location>
</feature>
<dbReference type="CDD" id="cd03271">
    <property type="entry name" value="ABC_UvrA_II"/>
    <property type="match status" value="1"/>
</dbReference>
<dbReference type="PROSITE" id="PS00211">
    <property type="entry name" value="ABC_TRANSPORTER_1"/>
    <property type="match status" value="2"/>
</dbReference>
<evidence type="ECO:0000256" key="16">
    <source>
        <dbReference type="ARBA" id="ARBA00042156"/>
    </source>
</evidence>
<evidence type="ECO:0000256" key="6">
    <source>
        <dbReference type="ARBA" id="ARBA00022763"/>
    </source>
</evidence>
<dbReference type="PROSITE" id="PS50893">
    <property type="entry name" value="ABC_TRANSPORTER_2"/>
    <property type="match status" value="1"/>
</dbReference>
<comment type="similarity">
    <text evidence="14 17">Belongs to the ABC transporter superfamily. UvrA family.</text>
</comment>
<dbReference type="InterPro" id="IPR013815">
    <property type="entry name" value="ATP_grasp_subdomain_1"/>
</dbReference>
<dbReference type="GO" id="GO:0008270">
    <property type="term" value="F:zinc ion binding"/>
    <property type="evidence" value="ECO:0007669"/>
    <property type="project" value="UniProtKB-UniRule"/>
</dbReference>
<evidence type="ECO:0000256" key="5">
    <source>
        <dbReference type="ARBA" id="ARBA00022741"/>
    </source>
</evidence>
<evidence type="ECO:0000256" key="12">
    <source>
        <dbReference type="ARBA" id="ARBA00023125"/>
    </source>
</evidence>
<keyword evidence="6 17" id="KW-0227">DNA damage</keyword>
<dbReference type="InterPro" id="IPR041552">
    <property type="entry name" value="UvrA_DNA-bd"/>
</dbReference>
<reference evidence="20" key="1">
    <citation type="submission" date="2022-12" db="EMBL/GenBank/DDBJ databases">
        <title>Paraconexibacter alkalitolerans sp. nov. and Baekduia alba sp. nov., isolated from soil and emended description of the genera Paraconexibacter (Chun et al., 2020) and Baekduia (An et al., 2020).</title>
        <authorList>
            <person name="Vieira S."/>
            <person name="Huber K.J."/>
            <person name="Geppert A."/>
            <person name="Wolf J."/>
            <person name="Neumann-Schaal M."/>
            <person name="Muesken M."/>
            <person name="Overmann J."/>
        </authorList>
    </citation>
    <scope>NUCLEOTIDE SEQUENCE</scope>
    <source>
        <strain evidence="20">AEG42_29</strain>
    </source>
</reference>
<dbReference type="InterPro" id="IPR004602">
    <property type="entry name" value="UvrA"/>
</dbReference>
<feature type="zinc finger region" description="C4-type" evidence="17">
    <location>
        <begin position="747"/>
        <end position="773"/>
    </location>
</feature>
<dbReference type="InterPro" id="IPR041102">
    <property type="entry name" value="UvrA_inter"/>
</dbReference>
<dbReference type="EMBL" id="CP114014">
    <property type="protein sequence ID" value="XAY06310.1"/>
    <property type="molecule type" value="Genomic_DNA"/>
</dbReference>
<dbReference type="GO" id="GO:0005524">
    <property type="term" value="F:ATP binding"/>
    <property type="evidence" value="ECO:0007669"/>
    <property type="project" value="UniProtKB-UniRule"/>
</dbReference>
<keyword evidence="10 17" id="KW-0067">ATP-binding</keyword>
<dbReference type="InterPro" id="IPR003439">
    <property type="entry name" value="ABC_transporter-like_ATP-bd"/>
</dbReference>
<keyword evidence="4 17" id="KW-0677">Repeat</keyword>